<name>A0A2T6BQJ7_9BACL</name>
<gene>
    <name evidence="1" type="ORF">C8P63_11760</name>
</gene>
<dbReference type="OrthoDB" id="2990654at2"/>
<protein>
    <submittedName>
        <fullName evidence="1">Uncharacterized protein</fullName>
    </submittedName>
</protein>
<accession>A0A2T6BQJ7</accession>
<dbReference type="RefSeq" id="WP_108024646.1">
    <property type="nucleotide sequence ID" value="NZ_QBKR01000017.1"/>
</dbReference>
<organism evidence="1 2">
    <name type="scientific">Melghirimyces profundicolus</name>
    <dbReference type="NCBI Taxonomy" id="1242148"/>
    <lineage>
        <taxon>Bacteria</taxon>
        <taxon>Bacillati</taxon>
        <taxon>Bacillota</taxon>
        <taxon>Bacilli</taxon>
        <taxon>Bacillales</taxon>
        <taxon>Thermoactinomycetaceae</taxon>
        <taxon>Melghirimyces</taxon>
    </lineage>
</organism>
<dbReference type="InterPro" id="IPR058600">
    <property type="entry name" value="YhjD-like"/>
</dbReference>
<reference evidence="1 2" key="1">
    <citation type="submission" date="2018-04" db="EMBL/GenBank/DDBJ databases">
        <title>Genomic Encyclopedia of Archaeal and Bacterial Type Strains, Phase II (KMG-II): from individual species to whole genera.</title>
        <authorList>
            <person name="Goeker M."/>
        </authorList>
    </citation>
    <scope>NUCLEOTIDE SEQUENCE [LARGE SCALE GENOMIC DNA]</scope>
    <source>
        <strain evidence="1 2">DSM 45787</strain>
    </source>
</reference>
<keyword evidence="2" id="KW-1185">Reference proteome</keyword>
<dbReference type="Proteomes" id="UP000244240">
    <property type="component" value="Unassembled WGS sequence"/>
</dbReference>
<dbReference type="EMBL" id="QBKR01000017">
    <property type="protein sequence ID" value="PTX58312.1"/>
    <property type="molecule type" value="Genomic_DNA"/>
</dbReference>
<dbReference type="Pfam" id="PF26325">
    <property type="entry name" value="YhjD"/>
    <property type="match status" value="1"/>
</dbReference>
<evidence type="ECO:0000313" key="2">
    <source>
        <dbReference type="Proteomes" id="UP000244240"/>
    </source>
</evidence>
<evidence type="ECO:0000313" key="1">
    <source>
        <dbReference type="EMBL" id="PTX58312.1"/>
    </source>
</evidence>
<proteinExistence type="predicted"/>
<sequence length="137" mass="16542">MREEGEYERFSEQVKRLILLEVLLLVLRRDRARLEELPLKTRRALIRWLSRTTEQVRRELVETRMELFRLGGRIVEVRQCRDCREVRARFKGYVYTMRYLNGWLRSECEDFLLRSWAGKNTSGKNPPGEHIMKGREG</sequence>
<dbReference type="AlphaFoldDB" id="A0A2T6BQJ7"/>
<comment type="caution">
    <text evidence="1">The sequence shown here is derived from an EMBL/GenBank/DDBJ whole genome shotgun (WGS) entry which is preliminary data.</text>
</comment>